<reference evidence="6 7" key="1">
    <citation type="submission" date="2024-02" db="EMBL/GenBank/DDBJ databases">
        <title>A novel Gemmatimonadota bacterium.</title>
        <authorList>
            <person name="Du Z.-J."/>
            <person name="Ye Y.-Q."/>
        </authorList>
    </citation>
    <scope>NUCLEOTIDE SEQUENCE [LARGE SCALE GENOMIC DNA]</scope>
    <source>
        <strain evidence="6 7">DH-20</strain>
    </source>
</reference>
<proteinExistence type="predicted"/>
<name>A0ABU9EF38_9BACT</name>
<dbReference type="EMBL" id="JBBHLI010000014">
    <property type="protein sequence ID" value="MEK9502688.1"/>
    <property type="molecule type" value="Genomic_DNA"/>
</dbReference>
<comment type="subcellular location">
    <subcellularLocation>
        <location evidence="1">Membrane</location>
        <topology evidence="1">Multi-pass membrane protein</topology>
    </subcellularLocation>
</comment>
<dbReference type="Pfam" id="PF02535">
    <property type="entry name" value="Zip"/>
    <property type="match status" value="1"/>
</dbReference>
<evidence type="ECO:0000313" key="7">
    <source>
        <dbReference type="Proteomes" id="UP001484239"/>
    </source>
</evidence>
<feature type="transmembrane region" description="Helical" evidence="5">
    <location>
        <begin position="41"/>
        <end position="61"/>
    </location>
</feature>
<dbReference type="InterPro" id="IPR003689">
    <property type="entry name" value="ZIP"/>
</dbReference>
<sequence length="251" mass="26102">MNALSQAPDVVLVFGYALLTALATGLGALPFLFVRTLSDRFVSYANAIAAGLMVGASFGLVSEGTLHGRLDTLGGAVLGVLFILATQRLLGGYDEEKLVFGAATGESARKVLLMLVVMTVHSFSEGVAVGVSFGGGMTLATLITAAIAIHNVPEGVAITAVLRPQGVSVPRAAGWSIVSSLPQPIMAVPAFLFVEAFRPALPWGLGFAAGAMLFMVLVELLPEAFDQGRRSDVALLTTVAIISMVLFQRLL</sequence>
<keyword evidence="3 5" id="KW-1133">Transmembrane helix</keyword>
<evidence type="ECO:0000256" key="4">
    <source>
        <dbReference type="ARBA" id="ARBA00023136"/>
    </source>
</evidence>
<dbReference type="RefSeq" id="WP_405279181.1">
    <property type="nucleotide sequence ID" value="NZ_CP144380.1"/>
</dbReference>
<feature type="transmembrane region" description="Helical" evidence="5">
    <location>
        <begin position="12"/>
        <end position="34"/>
    </location>
</feature>
<comment type="caution">
    <text evidence="6">The sequence shown here is derived from an EMBL/GenBank/DDBJ whole genome shotgun (WGS) entry which is preliminary data.</text>
</comment>
<evidence type="ECO:0000313" key="6">
    <source>
        <dbReference type="EMBL" id="MEK9502688.1"/>
    </source>
</evidence>
<keyword evidence="2 5" id="KW-0812">Transmembrane</keyword>
<protein>
    <submittedName>
        <fullName evidence="6">ZIP family metal transporter</fullName>
    </submittedName>
</protein>
<evidence type="ECO:0000256" key="5">
    <source>
        <dbReference type="SAM" id="Phobius"/>
    </source>
</evidence>
<feature type="transmembrane region" description="Helical" evidence="5">
    <location>
        <begin position="200"/>
        <end position="221"/>
    </location>
</feature>
<dbReference type="PANTHER" id="PTHR11040">
    <property type="entry name" value="ZINC/IRON TRANSPORTER"/>
    <property type="match status" value="1"/>
</dbReference>
<organism evidence="6 7">
    <name type="scientific">Gaopeijia maritima</name>
    <dbReference type="NCBI Taxonomy" id="3119007"/>
    <lineage>
        <taxon>Bacteria</taxon>
        <taxon>Pseudomonadati</taxon>
        <taxon>Gemmatimonadota</taxon>
        <taxon>Longimicrobiia</taxon>
        <taxon>Gaopeijiales</taxon>
        <taxon>Gaopeijiaceae</taxon>
        <taxon>Gaopeijia</taxon>
    </lineage>
</organism>
<keyword evidence="7" id="KW-1185">Reference proteome</keyword>
<feature type="transmembrane region" description="Helical" evidence="5">
    <location>
        <begin position="174"/>
        <end position="194"/>
    </location>
</feature>
<feature type="transmembrane region" description="Helical" evidence="5">
    <location>
        <begin position="111"/>
        <end position="133"/>
    </location>
</feature>
<evidence type="ECO:0000256" key="3">
    <source>
        <dbReference type="ARBA" id="ARBA00022989"/>
    </source>
</evidence>
<feature type="transmembrane region" description="Helical" evidence="5">
    <location>
        <begin position="139"/>
        <end position="162"/>
    </location>
</feature>
<keyword evidence="4 5" id="KW-0472">Membrane</keyword>
<dbReference type="PANTHER" id="PTHR11040:SF70">
    <property type="entry name" value="OS05G0316100 PROTEIN"/>
    <property type="match status" value="1"/>
</dbReference>
<feature type="transmembrane region" description="Helical" evidence="5">
    <location>
        <begin position="73"/>
        <end position="90"/>
    </location>
</feature>
<evidence type="ECO:0000256" key="1">
    <source>
        <dbReference type="ARBA" id="ARBA00004141"/>
    </source>
</evidence>
<accession>A0ABU9EF38</accession>
<dbReference type="Proteomes" id="UP001484239">
    <property type="component" value="Unassembled WGS sequence"/>
</dbReference>
<feature type="transmembrane region" description="Helical" evidence="5">
    <location>
        <begin position="233"/>
        <end position="250"/>
    </location>
</feature>
<gene>
    <name evidence="6" type="ORF">WI372_16960</name>
</gene>
<evidence type="ECO:0000256" key="2">
    <source>
        <dbReference type="ARBA" id="ARBA00022692"/>
    </source>
</evidence>